<evidence type="ECO:0000259" key="7">
    <source>
        <dbReference type="PROSITE" id="PS50056"/>
    </source>
</evidence>
<dbReference type="InterPro" id="IPR000387">
    <property type="entry name" value="Tyr_Pase_dom"/>
</dbReference>
<feature type="active site" description="Phosphocysteine intermediate" evidence="5">
    <location>
        <position position="85"/>
    </location>
</feature>
<feature type="domain" description="Tyrosine-protein phosphatase" evidence="6">
    <location>
        <begin position="2"/>
        <end position="141"/>
    </location>
</feature>
<gene>
    <name evidence="8" type="ORF">DM01DRAFT_1305014</name>
</gene>
<dbReference type="InterPro" id="IPR020422">
    <property type="entry name" value="TYR_PHOSPHATASE_DUAL_dom"/>
</dbReference>
<dbReference type="PANTHER" id="PTHR45848:SF4">
    <property type="entry name" value="DUAL SPECIFICITY PROTEIN PHOSPHATASE 12"/>
    <property type="match status" value="1"/>
</dbReference>
<dbReference type="PROSITE" id="PS50054">
    <property type="entry name" value="TYR_PHOSPHATASE_DUAL"/>
    <property type="match status" value="1"/>
</dbReference>
<proteinExistence type="inferred from homology"/>
<name>A0A1X2GIG0_9FUNG</name>
<dbReference type="InterPro" id="IPR029021">
    <property type="entry name" value="Prot-tyrosine_phosphatase-like"/>
</dbReference>
<dbReference type="PROSITE" id="PS50056">
    <property type="entry name" value="TYR_PHOSPHATASE_2"/>
    <property type="match status" value="1"/>
</dbReference>
<dbReference type="SUPFAM" id="SSF52799">
    <property type="entry name" value="(Phosphotyrosine protein) phosphatases II"/>
    <property type="match status" value="1"/>
</dbReference>
<dbReference type="PANTHER" id="PTHR45848">
    <property type="entry name" value="DUAL SPECIFICITY PROTEIN PHOSPHATASE 12 FAMILY MEMBER"/>
    <property type="match status" value="1"/>
</dbReference>
<dbReference type="SMART" id="SM00195">
    <property type="entry name" value="DSPc"/>
    <property type="match status" value="1"/>
</dbReference>
<dbReference type="Gene3D" id="3.90.190.10">
    <property type="entry name" value="Protein tyrosine phosphatase superfamily"/>
    <property type="match status" value="1"/>
</dbReference>
<organism evidence="8 9">
    <name type="scientific">Hesseltinella vesiculosa</name>
    <dbReference type="NCBI Taxonomy" id="101127"/>
    <lineage>
        <taxon>Eukaryota</taxon>
        <taxon>Fungi</taxon>
        <taxon>Fungi incertae sedis</taxon>
        <taxon>Mucoromycota</taxon>
        <taxon>Mucoromycotina</taxon>
        <taxon>Mucoromycetes</taxon>
        <taxon>Mucorales</taxon>
        <taxon>Cunninghamellaceae</taxon>
        <taxon>Hesseltinella</taxon>
    </lineage>
</organism>
<evidence type="ECO:0000256" key="4">
    <source>
        <dbReference type="ARBA" id="ARBA00022912"/>
    </source>
</evidence>
<evidence type="ECO:0000256" key="1">
    <source>
        <dbReference type="ARBA" id="ARBA00008601"/>
    </source>
</evidence>
<accession>A0A1X2GIG0</accession>
<dbReference type="PIRSF" id="PIRSF000941">
    <property type="entry name" value="DUSP12"/>
    <property type="match status" value="1"/>
</dbReference>
<evidence type="ECO:0000313" key="8">
    <source>
        <dbReference type="EMBL" id="ORX54432.1"/>
    </source>
</evidence>
<dbReference type="CDD" id="cd14498">
    <property type="entry name" value="DSP"/>
    <property type="match status" value="1"/>
</dbReference>
<dbReference type="GO" id="GO:0008138">
    <property type="term" value="F:protein tyrosine/serine/threonine phosphatase activity"/>
    <property type="evidence" value="ECO:0007669"/>
    <property type="project" value="InterPro"/>
</dbReference>
<feature type="domain" description="Tyrosine specific protein phosphatases" evidence="7">
    <location>
        <begin position="62"/>
        <end position="122"/>
    </location>
</feature>
<keyword evidence="4" id="KW-0904">Protein phosphatase</keyword>
<evidence type="ECO:0000259" key="6">
    <source>
        <dbReference type="PROSITE" id="PS50054"/>
    </source>
</evidence>
<comment type="similarity">
    <text evidence="1">Belongs to the protein-tyrosine phosphatase family. Non-receptor class dual specificity subfamily.</text>
</comment>
<dbReference type="GO" id="GO:0005634">
    <property type="term" value="C:nucleus"/>
    <property type="evidence" value="ECO:0007669"/>
    <property type="project" value="TreeGrafter"/>
</dbReference>
<dbReference type="GO" id="GO:0004725">
    <property type="term" value="F:protein tyrosine phosphatase activity"/>
    <property type="evidence" value="ECO:0007669"/>
    <property type="project" value="UniProtKB-EC"/>
</dbReference>
<comment type="caution">
    <text evidence="8">The sequence shown here is derived from an EMBL/GenBank/DDBJ whole genome shotgun (WGS) entry which is preliminary data.</text>
</comment>
<keyword evidence="9" id="KW-1185">Reference proteome</keyword>
<evidence type="ECO:0000256" key="5">
    <source>
        <dbReference type="PIRSR" id="PIRSR000941-50"/>
    </source>
</evidence>
<reference evidence="8 9" key="1">
    <citation type="submission" date="2016-07" db="EMBL/GenBank/DDBJ databases">
        <title>Pervasive Adenine N6-methylation of Active Genes in Fungi.</title>
        <authorList>
            <consortium name="DOE Joint Genome Institute"/>
            <person name="Mondo S.J."/>
            <person name="Dannebaum R.O."/>
            <person name="Kuo R.C."/>
            <person name="Labutti K."/>
            <person name="Haridas S."/>
            <person name="Kuo A."/>
            <person name="Salamov A."/>
            <person name="Ahrendt S.R."/>
            <person name="Lipzen A."/>
            <person name="Sullivan W."/>
            <person name="Andreopoulos W.B."/>
            <person name="Clum A."/>
            <person name="Lindquist E."/>
            <person name="Daum C."/>
            <person name="Ramamoorthy G.K."/>
            <person name="Gryganskyi A."/>
            <person name="Culley D."/>
            <person name="Magnuson J.K."/>
            <person name="James T.Y."/>
            <person name="O'Malley M.A."/>
            <person name="Stajich J.E."/>
            <person name="Spatafora J.W."/>
            <person name="Visel A."/>
            <person name="Grigoriev I.V."/>
        </authorList>
    </citation>
    <scope>NUCLEOTIDE SEQUENCE [LARGE SCALE GENOMIC DNA]</scope>
    <source>
        <strain evidence="8 9">NRRL 3301</strain>
    </source>
</reference>
<dbReference type="InterPro" id="IPR016278">
    <property type="entry name" value="DUSP12"/>
</dbReference>
<dbReference type="AlphaFoldDB" id="A0A1X2GIG0"/>
<dbReference type="STRING" id="101127.A0A1X2GIG0"/>
<evidence type="ECO:0000256" key="2">
    <source>
        <dbReference type="ARBA" id="ARBA00013064"/>
    </source>
</evidence>
<dbReference type="Proteomes" id="UP000242146">
    <property type="component" value="Unassembled WGS sequence"/>
</dbReference>
<dbReference type="InterPro" id="IPR000340">
    <property type="entry name" value="Dual-sp_phosphatase_cat-dom"/>
</dbReference>
<evidence type="ECO:0000256" key="3">
    <source>
        <dbReference type="ARBA" id="ARBA00022801"/>
    </source>
</evidence>
<dbReference type="EC" id="3.1.3.48" evidence="2"/>
<dbReference type="EMBL" id="MCGT01000013">
    <property type="protein sequence ID" value="ORX54432.1"/>
    <property type="molecule type" value="Genomic_DNA"/>
</dbReference>
<sequence>MHSHMIIPRLHVGDWMAAKNHMELLDNKISHIVAVGDFDLHHPKISYLNIAIEDLASENIIQHFDDSFDFIEQGRSQGTGVLVHCQAGMSRSVTVAAAYMMRKANISYERALEMIRIRRPAVQPNEGFMVQLELYESLNYSLDTQHVAYRRFLLSRMAEHQEYMGQLEQYAPAADPEYNAPSPDQASSSLGFVSLRCKKCRRLLVHSEHVIEHKPGKGQQAFSYFKRSQALNVVTDVQQPTTEATASEATVPTVNQSLNPLLASLANRTTNCSSHFIEPMEWMHDTNDVQGRIDCPKCASKLGFYSWSGEQCSCGRWITPAFMLHQKQVDQIRPVRR</sequence>
<keyword evidence="3" id="KW-0378">Hydrolase</keyword>
<protein>
    <recommendedName>
        <fullName evidence="2">protein-tyrosine-phosphatase</fullName>
        <ecNumber evidence="2">3.1.3.48</ecNumber>
    </recommendedName>
</protein>
<dbReference type="OrthoDB" id="2017893at2759"/>
<dbReference type="Pfam" id="PF00782">
    <property type="entry name" value="DSPc"/>
    <property type="match status" value="1"/>
</dbReference>
<evidence type="ECO:0000313" key="9">
    <source>
        <dbReference type="Proteomes" id="UP000242146"/>
    </source>
</evidence>